<dbReference type="EMBL" id="DAEPXK010000059">
    <property type="protein sequence ID" value="HBH1544105.1"/>
    <property type="molecule type" value="Genomic_DNA"/>
</dbReference>
<feature type="binding site" evidence="8">
    <location>
        <position position="187"/>
    </location>
    <ligand>
        <name>Zn(2+)</name>
        <dbReference type="ChEBI" id="CHEBI:29105"/>
        <label>1</label>
    </ligand>
</feature>
<dbReference type="InterPro" id="IPR051464">
    <property type="entry name" value="Peptidase_M42_aminopept"/>
</dbReference>
<dbReference type="Gene3D" id="2.40.30.40">
    <property type="entry name" value="Peptidase M42, domain 2"/>
    <property type="match status" value="1"/>
</dbReference>
<keyword evidence="2 9" id="KW-0031">Aminopeptidase</keyword>
<dbReference type="GO" id="GO:0006508">
    <property type="term" value="P:proteolysis"/>
    <property type="evidence" value="ECO:0007669"/>
    <property type="project" value="UniProtKB-KW"/>
</dbReference>
<dbReference type="SUPFAM" id="SSF101821">
    <property type="entry name" value="Aminopeptidase/glucanase lid domain"/>
    <property type="match status" value="1"/>
</dbReference>
<reference evidence="12" key="2">
    <citation type="journal article" date="2018" name="Genome Biol.">
        <title>SKESA: strategic k-mer extension for scrupulous assemblies.</title>
        <authorList>
            <person name="Souvorov A."/>
            <person name="Agarwala R."/>
            <person name="Lipman D.J."/>
        </authorList>
    </citation>
    <scope>NUCLEOTIDE SEQUENCE</scope>
    <source>
        <strain evidence="12">HN1000</strain>
    </source>
</reference>
<dbReference type="EMBL" id="CAADAN010000001">
    <property type="protein sequence ID" value="VFD29555.1"/>
    <property type="molecule type" value="Genomic_DNA"/>
</dbReference>
<evidence type="ECO:0000313" key="10">
    <source>
        <dbReference type="EMBL" id="CDS87405.1"/>
    </source>
</evidence>
<evidence type="ECO:0000256" key="1">
    <source>
        <dbReference type="ARBA" id="ARBA00006272"/>
    </source>
</evidence>
<evidence type="ECO:0000313" key="14">
    <source>
        <dbReference type="EMBL" id="VHX98822.1"/>
    </source>
</evidence>
<dbReference type="Proteomes" id="UP000411588">
    <property type="component" value="Unassembled WGS sequence"/>
</dbReference>
<evidence type="ECO:0000256" key="8">
    <source>
        <dbReference type="PIRSR" id="PIRSR001123-2"/>
    </source>
</evidence>
<dbReference type="PANTHER" id="PTHR32481:SF7">
    <property type="entry name" value="AMINOPEPTIDASE YHFE-RELATED"/>
    <property type="match status" value="1"/>
</dbReference>
<feature type="binding site" evidence="8">
    <location>
        <position position="242"/>
    </location>
    <ligand>
        <name>Zn(2+)</name>
        <dbReference type="ChEBI" id="CHEBI:29105"/>
        <label>1</label>
    </ligand>
</feature>
<gene>
    <name evidence="13" type="primary">ysdC</name>
    <name evidence="10" type="synonym">yhfE</name>
    <name evidence="11" type="ORF">BN1095_330233</name>
    <name evidence="9" type="ORF">BN1096_520569</name>
    <name evidence="10" type="ORF">BN1097_630044</name>
    <name evidence="12" type="ORF">KRM00_003649</name>
    <name evidence="14" type="ORF">SAMEA1402366_00960</name>
    <name evidence="13" type="ORF">SAMEA1402399_00600</name>
</gene>
<proteinExistence type="inferred from homology"/>
<dbReference type="Pfam" id="PF05343">
    <property type="entry name" value="Peptidase_M42"/>
    <property type="match status" value="1"/>
</dbReference>
<evidence type="ECO:0000313" key="9">
    <source>
        <dbReference type="EMBL" id="CDS85957.1"/>
    </source>
</evidence>
<evidence type="ECO:0000313" key="15">
    <source>
        <dbReference type="Proteomes" id="UP000372533"/>
    </source>
</evidence>
<dbReference type="Proteomes" id="UP000372533">
    <property type="component" value="Unassembled WGS sequence"/>
</dbReference>
<dbReference type="KEGG" id="pdf:CD630DERM_21520"/>
<dbReference type="SUPFAM" id="SSF53187">
    <property type="entry name" value="Zn-dependent exopeptidases"/>
    <property type="match status" value="1"/>
</dbReference>
<dbReference type="EMBL" id="LK932402">
    <property type="protein sequence ID" value="CDS87405.1"/>
    <property type="molecule type" value="Genomic_DNA"/>
</dbReference>
<sequence length="346" mass="38509">MNLNLTNTINLMKKYLDIPSPAGYTENAVLEIKKDFENLGLDTILTKKGALIATLPGEDDSNQITISAHMDTLGAIVKEISSDGTLKYHKVGGGCWAAIEGENCTVITRKGKKIRGSVVFKYASTHIYGQTKAATERNEETMIIRLDEKVFTKQDVLDLGISVGDFVCLDHRFEATESGFIKSRYIDNKSAVAMVLEICRYFKENNLTPKHTTNFYISNYEEIGHGVSKCLPEKTKEFVAIDIAPTGPSQTSSEHGVTIVAKDNLSLYDFNLRNKLVDVAEDNNLDYAVDVFTFYGSDASEAIRWGEDVQIACVGPGTNNSHHYERTHIEAIENTLKLLINYMLKE</sequence>
<feature type="binding site" evidence="8">
    <location>
        <position position="322"/>
    </location>
    <ligand>
        <name>Zn(2+)</name>
        <dbReference type="ChEBI" id="CHEBI:29105"/>
        <label>2</label>
    </ligand>
</feature>
<feature type="active site" description="Proton acceptor" evidence="7">
    <location>
        <position position="221"/>
    </location>
</feature>
<evidence type="ECO:0000313" key="13">
    <source>
        <dbReference type="EMBL" id="VFD29555.1"/>
    </source>
</evidence>
<dbReference type="EMBL" id="LK932505">
    <property type="protein sequence ID" value="CDS85957.1"/>
    <property type="molecule type" value="Genomic_DNA"/>
</dbReference>
<dbReference type="CDD" id="cd05657">
    <property type="entry name" value="M42_glucanase_like"/>
    <property type="match status" value="1"/>
</dbReference>
<comment type="similarity">
    <text evidence="1 6">Belongs to the peptidase M42 family.</text>
</comment>
<keyword evidence="4 8" id="KW-0479">Metal-binding</keyword>
<evidence type="ECO:0000256" key="2">
    <source>
        <dbReference type="ARBA" id="ARBA00022438"/>
    </source>
</evidence>
<dbReference type="Gene3D" id="3.40.630.10">
    <property type="entry name" value="Zn peptidases"/>
    <property type="match status" value="1"/>
</dbReference>
<dbReference type="InterPro" id="IPR023367">
    <property type="entry name" value="Peptidase_M42_dom2"/>
</dbReference>
<evidence type="ECO:0000256" key="4">
    <source>
        <dbReference type="ARBA" id="ARBA00022723"/>
    </source>
</evidence>
<reference evidence="14 15" key="3">
    <citation type="submission" date="2019-04" db="EMBL/GenBank/DDBJ databases">
        <authorList>
            <consortium name="Pathogen Informatics"/>
        </authorList>
    </citation>
    <scope>NUCLEOTIDE SEQUENCE [LARGE SCALE GENOMIC DNA]</scope>
    <source>
        <strain evidence="13">Clo34</strain>
        <strain evidence="16">clo34</strain>
        <strain evidence="14">Tl291</strain>
        <strain evidence="15">tl291</strain>
    </source>
</reference>
<dbReference type="AlphaFoldDB" id="A0A031WIA3"/>
<keyword evidence="5 9" id="KW-0378">Hydrolase</keyword>
<evidence type="ECO:0000256" key="7">
    <source>
        <dbReference type="PIRSR" id="PIRSR001123-1"/>
    </source>
</evidence>
<dbReference type="PATRIC" id="fig|1496.854.peg.2463"/>
<dbReference type="Proteomes" id="UP000878956">
    <property type="component" value="Unassembled WGS sequence"/>
</dbReference>
<feature type="binding site" evidence="8">
    <location>
        <position position="222"/>
    </location>
    <ligand>
        <name>Zn(2+)</name>
        <dbReference type="ChEBI" id="CHEBI:29105"/>
        <label>2</label>
    </ligand>
</feature>
<protein>
    <submittedName>
        <fullName evidence="9 13">Glutamyl-aminopeptidase, M42 family</fullName>
        <ecNumber evidence="9 13">3.4.11.7</ecNumber>
    </submittedName>
    <submittedName>
        <fullName evidence="12">M42 family metallopeptidase</fullName>
    </submittedName>
    <submittedName>
        <fullName evidence="10">Putative aminopeptidase yhfE</fullName>
        <ecNumber evidence="10 13">3.4.11.-</ecNumber>
    </submittedName>
</protein>
<dbReference type="PANTHER" id="PTHR32481">
    <property type="entry name" value="AMINOPEPTIDASE"/>
    <property type="match status" value="1"/>
</dbReference>
<dbReference type="EMBL" id="CAAJVP010000003">
    <property type="protein sequence ID" value="VHX98822.1"/>
    <property type="molecule type" value="Genomic_DNA"/>
</dbReference>
<dbReference type="GO" id="GO:0004230">
    <property type="term" value="F:glutamyl aminopeptidase activity"/>
    <property type="evidence" value="ECO:0007669"/>
    <property type="project" value="UniProtKB-EC"/>
</dbReference>
<reference evidence="12" key="4">
    <citation type="submission" date="2021-06" db="EMBL/GenBank/DDBJ databases">
        <authorList>
            <consortium name="NCBI Pathogen Detection Project"/>
        </authorList>
    </citation>
    <scope>NUCLEOTIDE SEQUENCE</scope>
    <source>
        <strain evidence="12">HN1000</strain>
    </source>
</reference>
<dbReference type="InterPro" id="IPR008007">
    <property type="entry name" value="Peptidase_M42"/>
</dbReference>
<accession>A0A031WIA3</accession>
<reference evidence="9" key="1">
    <citation type="submission" date="2014-07" db="EMBL/GenBank/DDBJ databases">
        <authorList>
            <person name="Monot Marc"/>
        </authorList>
    </citation>
    <scope>NUCLEOTIDE SEQUENCE</scope>
    <source>
        <strain evidence="11">7032989</strain>
        <strain evidence="10">7032994</strain>
    </source>
</reference>
<organism evidence="9">
    <name type="scientific">Clostridioides difficile</name>
    <name type="common">Peptoclostridium difficile</name>
    <dbReference type="NCBI Taxonomy" id="1496"/>
    <lineage>
        <taxon>Bacteria</taxon>
        <taxon>Bacillati</taxon>
        <taxon>Bacillota</taxon>
        <taxon>Clostridia</taxon>
        <taxon>Peptostreptococcales</taxon>
        <taxon>Peptostreptococcaceae</taxon>
        <taxon>Clostridioides</taxon>
    </lineage>
</organism>
<dbReference type="EC" id="3.4.11.-" evidence="10 13"/>
<dbReference type="EC" id="3.4.11.7" evidence="9 13"/>
<evidence type="ECO:0000313" key="12">
    <source>
        <dbReference type="EMBL" id="HBH1544105.1"/>
    </source>
</evidence>
<dbReference type="RefSeq" id="WP_003433978.1">
    <property type="nucleotide sequence ID" value="NZ_BAABSG010000001.1"/>
</dbReference>
<evidence type="ECO:0000256" key="6">
    <source>
        <dbReference type="PIRNR" id="PIRNR001123"/>
    </source>
</evidence>
<dbReference type="OMA" id="HGMERTH"/>
<evidence type="ECO:0000313" key="11">
    <source>
        <dbReference type="EMBL" id="CDT15399.1"/>
    </source>
</evidence>
<keyword evidence="3" id="KW-0645">Protease</keyword>
<evidence type="ECO:0000256" key="3">
    <source>
        <dbReference type="ARBA" id="ARBA00022670"/>
    </source>
</evidence>
<dbReference type="GO" id="GO:0046872">
    <property type="term" value="F:metal ion binding"/>
    <property type="evidence" value="ECO:0007669"/>
    <property type="project" value="UniProtKB-UniRule"/>
</dbReference>
<dbReference type="EMBL" id="LK932994">
    <property type="protein sequence ID" value="CDT15399.1"/>
    <property type="molecule type" value="Genomic_DNA"/>
</dbReference>
<evidence type="ECO:0000256" key="5">
    <source>
        <dbReference type="ARBA" id="ARBA00022801"/>
    </source>
</evidence>
<comment type="cofactor">
    <cofactor evidence="8">
        <name>a divalent metal cation</name>
        <dbReference type="ChEBI" id="CHEBI:60240"/>
    </cofactor>
    <text evidence="8">Binds 2 divalent metal cations per subunit.</text>
</comment>
<evidence type="ECO:0000313" key="16">
    <source>
        <dbReference type="Proteomes" id="UP000411588"/>
    </source>
</evidence>
<feature type="binding site" evidence="8">
    <location>
        <position position="69"/>
    </location>
    <ligand>
        <name>Zn(2+)</name>
        <dbReference type="ChEBI" id="CHEBI:29105"/>
        <label>1</label>
    </ligand>
</feature>
<dbReference type="PIRSF" id="PIRSF001123">
    <property type="entry name" value="PepA_GA"/>
    <property type="match status" value="1"/>
</dbReference>
<feature type="binding site" evidence="8">
    <location>
        <position position="187"/>
    </location>
    <ligand>
        <name>Zn(2+)</name>
        <dbReference type="ChEBI" id="CHEBI:29105"/>
        <label>2</label>
    </ligand>
</feature>
<name>A0A031WIA3_CLODI</name>